<dbReference type="PROSITE" id="PS00211">
    <property type="entry name" value="ABC_TRANSPORTER_1"/>
    <property type="match status" value="1"/>
</dbReference>
<evidence type="ECO:0000256" key="8">
    <source>
        <dbReference type="ARBA" id="ARBA00023136"/>
    </source>
</evidence>
<sequence length="597" mass="67866">MRELAYLNKYFYKYKWYLIPGVIFVAISNYFGILPAQVIREAFDLVKETIDLYRLYDGFERQELLYKVFGSTLLFFGALVFILALLRGLFLFLMRQTIILTSRFIEYDLKNDIYEHYQSLDLAFFRRNNTGDLMNRATEDVNQVRNYLGPALMYAINTIVLSIMIIFSMYRVNANLATYALLPIPILSIIILFVNKLINQRSERIQRQLSKLSSFVQETFSGIRVVKAYSKEEDKKAVFAEQSNTYRDESLSLVRVQAVFFPMILFLIGLSTIITVYVGGLEVDKGRITAGNIAEFIIYVNQLTFPAMSLAWVTSLIQRAAASQKRINEFLNTKPDITSGTTSKKLTGSIQVENLSFTYPDTGIKAIDGISFTIDPGETVALIGRTGSGKSTLANLLMRMYDRDEGSILYDGVPIEQFTFQSLRSQIGFVPQQLFLFSDSIANNIAFGLDEFTREQVEQAAKDAVVYHNIIDFKEGFDTEIGERGITLSGGQKQRLSIARALIKDPQVLIFDDSLSAVDTKTEEQILNTLKKLMANKSTLFIAHRISTIKHADKILVLDDGQIIESGNHEELLKLQGSYYELYQKQQLETAEQSIEE</sequence>
<evidence type="ECO:0000313" key="12">
    <source>
        <dbReference type="EMBL" id="HIX55693.1"/>
    </source>
</evidence>
<feature type="transmembrane region" description="Helical" evidence="9">
    <location>
        <begin position="298"/>
        <end position="317"/>
    </location>
</feature>
<feature type="domain" description="ABC transporter" evidence="10">
    <location>
        <begin position="350"/>
        <end position="585"/>
    </location>
</feature>
<proteinExistence type="predicted"/>
<dbReference type="GO" id="GO:0005886">
    <property type="term" value="C:plasma membrane"/>
    <property type="evidence" value="ECO:0007669"/>
    <property type="project" value="UniProtKB-SubCell"/>
</dbReference>
<keyword evidence="3" id="KW-1003">Cell membrane</keyword>
<evidence type="ECO:0000256" key="1">
    <source>
        <dbReference type="ARBA" id="ARBA00004651"/>
    </source>
</evidence>
<dbReference type="InterPro" id="IPR017871">
    <property type="entry name" value="ABC_transporter-like_CS"/>
</dbReference>
<dbReference type="InterPro" id="IPR003439">
    <property type="entry name" value="ABC_transporter-like_ATP-bd"/>
</dbReference>
<dbReference type="CDD" id="cd18541">
    <property type="entry name" value="ABC_6TM_TmrB_like"/>
    <property type="match status" value="1"/>
</dbReference>
<dbReference type="EMBL" id="DXEZ01000328">
    <property type="protein sequence ID" value="HIX55693.1"/>
    <property type="molecule type" value="Genomic_DNA"/>
</dbReference>
<dbReference type="Pfam" id="PF00664">
    <property type="entry name" value="ABC_membrane"/>
    <property type="match status" value="1"/>
</dbReference>
<keyword evidence="4 9" id="KW-0812">Transmembrane</keyword>
<evidence type="ECO:0000256" key="5">
    <source>
        <dbReference type="ARBA" id="ARBA00022741"/>
    </source>
</evidence>
<protein>
    <submittedName>
        <fullName evidence="12">ABC transporter ATP-binding protein/permease</fullName>
    </submittedName>
</protein>
<dbReference type="Gene3D" id="1.20.1560.10">
    <property type="entry name" value="ABC transporter type 1, transmembrane domain"/>
    <property type="match status" value="1"/>
</dbReference>
<feature type="transmembrane region" description="Helical" evidence="9">
    <location>
        <begin position="73"/>
        <end position="93"/>
    </location>
</feature>
<dbReference type="InterPro" id="IPR027417">
    <property type="entry name" value="P-loop_NTPase"/>
</dbReference>
<feature type="transmembrane region" description="Helical" evidence="9">
    <location>
        <begin position="151"/>
        <end position="170"/>
    </location>
</feature>
<comment type="caution">
    <text evidence="12">The sequence shown here is derived from an EMBL/GenBank/DDBJ whole genome shotgun (WGS) entry which is preliminary data.</text>
</comment>
<keyword evidence="5" id="KW-0547">Nucleotide-binding</keyword>
<dbReference type="InterPro" id="IPR011527">
    <property type="entry name" value="ABC1_TM_dom"/>
</dbReference>
<evidence type="ECO:0000256" key="9">
    <source>
        <dbReference type="SAM" id="Phobius"/>
    </source>
</evidence>
<evidence type="ECO:0000256" key="2">
    <source>
        <dbReference type="ARBA" id="ARBA00022448"/>
    </source>
</evidence>
<dbReference type="InterPro" id="IPR003593">
    <property type="entry name" value="AAA+_ATPase"/>
</dbReference>
<evidence type="ECO:0000256" key="7">
    <source>
        <dbReference type="ARBA" id="ARBA00022989"/>
    </source>
</evidence>
<dbReference type="GO" id="GO:0016887">
    <property type="term" value="F:ATP hydrolysis activity"/>
    <property type="evidence" value="ECO:0007669"/>
    <property type="project" value="InterPro"/>
</dbReference>
<feature type="domain" description="ABC transmembrane type-1" evidence="11">
    <location>
        <begin position="21"/>
        <end position="319"/>
    </location>
</feature>
<dbReference type="SUPFAM" id="SSF52540">
    <property type="entry name" value="P-loop containing nucleoside triphosphate hydrolases"/>
    <property type="match status" value="1"/>
</dbReference>
<dbReference type="Pfam" id="PF00005">
    <property type="entry name" value="ABC_tran"/>
    <property type="match status" value="1"/>
</dbReference>
<dbReference type="GO" id="GO:0005524">
    <property type="term" value="F:ATP binding"/>
    <property type="evidence" value="ECO:0007669"/>
    <property type="project" value="UniProtKB-KW"/>
</dbReference>
<organism evidence="12 13">
    <name type="scientific">Candidatus Sphingobacterium stercoripullorum</name>
    <dbReference type="NCBI Taxonomy" id="2838759"/>
    <lineage>
        <taxon>Bacteria</taxon>
        <taxon>Pseudomonadati</taxon>
        <taxon>Bacteroidota</taxon>
        <taxon>Sphingobacteriia</taxon>
        <taxon>Sphingobacteriales</taxon>
        <taxon>Sphingobacteriaceae</taxon>
        <taxon>Sphingobacterium</taxon>
    </lineage>
</organism>
<gene>
    <name evidence="12" type="ORF">H9853_11790</name>
</gene>
<dbReference type="InterPro" id="IPR039421">
    <property type="entry name" value="Type_1_exporter"/>
</dbReference>
<evidence type="ECO:0000256" key="6">
    <source>
        <dbReference type="ARBA" id="ARBA00022840"/>
    </source>
</evidence>
<dbReference type="PROSITE" id="PS50929">
    <property type="entry name" value="ABC_TM1F"/>
    <property type="match status" value="1"/>
</dbReference>
<feature type="transmembrane region" description="Helical" evidence="9">
    <location>
        <begin position="176"/>
        <end position="198"/>
    </location>
</feature>
<comment type="subcellular location">
    <subcellularLocation>
        <location evidence="1">Cell membrane</location>
        <topology evidence="1">Multi-pass membrane protein</topology>
    </subcellularLocation>
</comment>
<evidence type="ECO:0000313" key="13">
    <source>
        <dbReference type="Proteomes" id="UP000824156"/>
    </source>
</evidence>
<evidence type="ECO:0000259" key="10">
    <source>
        <dbReference type="PROSITE" id="PS50893"/>
    </source>
</evidence>
<dbReference type="GO" id="GO:0015421">
    <property type="term" value="F:ABC-type oligopeptide transporter activity"/>
    <property type="evidence" value="ECO:0007669"/>
    <property type="project" value="TreeGrafter"/>
</dbReference>
<dbReference type="PANTHER" id="PTHR43394">
    <property type="entry name" value="ATP-DEPENDENT PERMEASE MDL1, MITOCHONDRIAL"/>
    <property type="match status" value="1"/>
</dbReference>
<dbReference type="Gene3D" id="3.40.50.300">
    <property type="entry name" value="P-loop containing nucleotide triphosphate hydrolases"/>
    <property type="match status" value="1"/>
</dbReference>
<dbReference type="SMART" id="SM00382">
    <property type="entry name" value="AAA"/>
    <property type="match status" value="1"/>
</dbReference>
<dbReference type="PANTHER" id="PTHR43394:SF1">
    <property type="entry name" value="ATP-BINDING CASSETTE SUB-FAMILY B MEMBER 10, MITOCHONDRIAL"/>
    <property type="match status" value="1"/>
</dbReference>
<dbReference type="SUPFAM" id="SSF90123">
    <property type="entry name" value="ABC transporter transmembrane region"/>
    <property type="match status" value="1"/>
</dbReference>
<keyword evidence="8 9" id="KW-0472">Membrane</keyword>
<evidence type="ECO:0000259" key="11">
    <source>
        <dbReference type="PROSITE" id="PS50929"/>
    </source>
</evidence>
<dbReference type="InterPro" id="IPR036640">
    <property type="entry name" value="ABC1_TM_sf"/>
</dbReference>
<dbReference type="PROSITE" id="PS50893">
    <property type="entry name" value="ABC_TRANSPORTER_2"/>
    <property type="match status" value="1"/>
</dbReference>
<feature type="transmembrane region" description="Helical" evidence="9">
    <location>
        <begin position="259"/>
        <end position="278"/>
    </location>
</feature>
<keyword evidence="2" id="KW-0813">Transport</keyword>
<dbReference type="AlphaFoldDB" id="A0A9D1WBD7"/>
<accession>A0A9D1WBD7</accession>
<evidence type="ECO:0000256" key="4">
    <source>
        <dbReference type="ARBA" id="ARBA00022692"/>
    </source>
</evidence>
<reference evidence="12" key="1">
    <citation type="journal article" date="2021" name="PeerJ">
        <title>Extensive microbial diversity within the chicken gut microbiome revealed by metagenomics and culture.</title>
        <authorList>
            <person name="Gilroy R."/>
            <person name="Ravi A."/>
            <person name="Getino M."/>
            <person name="Pursley I."/>
            <person name="Horton D.L."/>
            <person name="Alikhan N.F."/>
            <person name="Baker D."/>
            <person name="Gharbi K."/>
            <person name="Hall N."/>
            <person name="Watson M."/>
            <person name="Adriaenssens E.M."/>
            <person name="Foster-Nyarko E."/>
            <person name="Jarju S."/>
            <person name="Secka A."/>
            <person name="Antonio M."/>
            <person name="Oren A."/>
            <person name="Chaudhuri R.R."/>
            <person name="La Ragione R."/>
            <person name="Hildebrand F."/>
            <person name="Pallen M.J."/>
        </authorList>
    </citation>
    <scope>NUCLEOTIDE SEQUENCE</scope>
    <source>
        <strain evidence="12">1719</strain>
    </source>
</reference>
<keyword evidence="7 9" id="KW-1133">Transmembrane helix</keyword>
<dbReference type="Proteomes" id="UP000824156">
    <property type="component" value="Unassembled WGS sequence"/>
</dbReference>
<keyword evidence="6 12" id="KW-0067">ATP-binding</keyword>
<dbReference type="FunFam" id="3.40.50.300:FF:000221">
    <property type="entry name" value="Multidrug ABC transporter ATP-binding protein"/>
    <property type="match status" value="1"/>
</dbReference>
<feature type="transmembrane region" description="Helical" evidence="9">
    <location>
        <begin position="16"/>
        <end position="39"/>
    </location>
</feature>
<reference evidence="12" key="2">
    <citation type="submission" date="2021-04" db="EMBL/GenBank/DDBJ databases">
        <authorList>
            <person name="Gilroy R."/>
        </authorList>
    </citation>
    <scope>NUCLEOTIDE SEQUENCE</scope>
    <source>
        <strain evidence="12">1719</strain>
    </source>
</reference>
<evidence type="ECO:0000256" key="3">
    <source>
        <dbReference type="ARBA" id="ARBA00022475"/>
    </source>
</evidence>
<name>A0A9D1WBD7_9SPHI</name>